<feature type="chain" id="PRO_5013092545" evidence="4">
    <location>
        <begin position="17"/>
        <end position="310"/>
    </location>
</feature>
<dbReference type="SMART" id="SM00409">
    <property type="entry name" value="IG"/>
    <property type="match status" value="2"/>
</dbReference>
<dbReference type="PANTHER" id="PTHR11422">
    <property type="entry name" value="T-CELL SURFACE GLYCOPROTEIN CD4"/>
    <property type="match status" value="1"/>
</dbReference>
<evidence type="ECO:0000313" key="6">
    <source>
        <dbReference type="EMBL" id="AQZ26550.1"/>
    </source>
</evidence>
<feature type="domain" description="Ig-like" evidence="5">
    <location>
        <begin position="100"/>
        <end position="184"/>
    </location>
</feature>
<dbReference type="PROSITE" id="PS50835">
    <property type="entry name" value="IG_LIKE"/>
    <property type="match status" value="2"/>
</dbReference>
<keyword evidence="3" id="KW-0472">Membrane</keyword>
<dbReference type="Pfam" id="PF12104">
    <property type="entry name" value="Tcell_CD4_C"/>
    <property type="match status" value="1"/>
</dbReference>
<feature type="domain" description="Ig-like" evidence="5">
    <location>
        <begin position="26"/>
        <end position="95"/>
    </location>
</feature>
<dbReference type="InterPro" id="IPR007110">
    <property type="entry name" value="Ig-like_dom"/>
</dbReference>
<evidence type="ECO:0000256" key="3">
    <source>
        <dbReference type="SAM" id="Phobius"/>
    </source>
</evidence>
<keyword evidence="3" id="KW-0812">Transmembrane</keyword>
<dbReference type="Pfam" id="PF13927">
    <property type="entry name" value="Ig_3"/>
    <property type="match status" value="1"/>
</dbReference>
<evidence type="ECO:0000256" key="4">
    <source>
        <dbReference type="SAM" id="SignalP"/>
    </source>
</evidence>
<dbReference type="InterPro" id="IPR036179">
    <property type="entry name" value="Ig-like_dom_sf"/>
</dbReference>
<proteinExistence type="evidence at transcript level"/>
<dbReference type="Gene3D" id="2.60.40.10">
    <property type="entry name" value="Immunoglobulins"/>
    <property type="match status" value="2"/>
</dbReference>
<keyword evidence="1" id="KW-0393">Immunoglobulin domain</keyword>
<dbReference type="InterPro" id="IPR021963">
    <property type="entry name" value="Tcell_CD4_Cterm"/>
</dbReference>
<feature type="transmembrane region" description="Helical" evidence="3">
    <location>
        <begin position="230"/>
        <end position="254"/>
    </location>
</feature>
<dbReference type="InterPro" id="IPR013783">
    <property type="entry name" value="Ig-like_fold"/>
</dbReference>
<keyword evidence="4" id="KW-0732">Signal</keyword>
<evidence type="ECO:0000259" key="5">
    <source>
        <dbReference type="PROSITE" id="PS50835"/>
    </source>
</evidence>
<sequence length="310" mass="33797">MKTVVLFGFVLSALSAAGIVIVTKPGESVTLDCGVSSFQSSLEWHYKNGLIIRQSSRSFQSKGKVDIAQRSRLRQTSLTINGVKEEDAGKFTCVVDGRSQDVTLVVVSVSASPSTELQVGSGATLQCQVSGLNPDLTVQWKGPGGQVEKGSPVQLKSVARSDAGTWECTFSHPEGTHSVRLEINVQEPPTTRAPADVPSVPNQNSKDDQKKNCSTCNKTPKAGELLGLSWWMWVIVGVGCLVVILLLVAIICLYKRIKRKKRRLQKMKNSRLPLTTNLYCQCNRPTAAAKPQQGRRREKPSAPPLQLLME</sequence>
<dbReference type="AlphaFoldDB" id="A0A1U9XQB5"/>
<reference evidence="6" key="1">
    <citation type="submission" date="2016-10" db="EMBL/GenBank/DDBJ databases">
        <title>Molecular cloning and expression analysis CD4-2 gene in red snapper Lutjanus sanguineus.</title>
        <authorList>
            <person name="Huang Y."/>
            <person name="Jian J."/>
            <person name="Lu Y."/>
            <person name="Wu Z."/>
        </authorList>
    </citation>
    <scope>NUCLEOTIDE SEQUENCE</scope>
</reference>
<dbReference type="InterPro" id="IPR003599">
    <property type="entry name" value="Ig_sub"/>
</dbReference>
<dbReference type="PANTHER" id="PTHR11422:SF6">
    <property type="entry name" value="HEMICENTIN-1 ISOFORM X1"/>
    <property type="match status" value="1"/>
</dbReference>
<organism evidence="6">
    <name type="scientific">Lutjanus sanguineus</name>
    <name type="common">humphead snapper</name>
    <dbReference type="NCBI Taxonomy" id="264213"/>
    <lineage>
        <taxon>Eukaryota</taxon>
        <taxon>Metazoa</taxon>
        <taxon>Chordata</taxon>
        <taxon>Craniata</taxon>
        <taxon>Vertebrata</taxon>
        <taxon>Euteleostomi</taxon>
        <taxon>Actinopterygii</taxon>
        <taxon>Neopterygii</taxon>
        <taxon>Teleostei</taxon>
        <taxon>Neoteleostei</taxon>
        <taxon>Acanthomorphata</taxon>
        <taxon>Eupercaria</taxon>
        <taxon>Lutjaniformes</taxon>
        <taxon>Lutjanidae</taxon>
        <taxon>Lutjanus</taxon>
    </lineage>
</organism>
<dbReference type="SMART" id="SM00408">
    <property type="entry name" value="IGc2"/>
    <property type="match status" value="2"/>
</dbReference>
<evidence type="ECO:0000256" key="2">
    <source>
        <dbReference type="SAM" id="MobiDB-lite"/>
    </source>
</evidence>
<protein>
    <submittedName>
        <fullName evidence="6">T-cell surface glycoprotein CD4-2 protein</fullName>
    </submittedName>
</protein>
<dbReference type="Pfam" id="PF00047">
    <property type="entry name" value="ig"/>
    <property type="match status" value="1"/>
</dbReference>
<dbReference type="InterPro" id="IPR003598">
    <property type="entry name" value="Ig_sub2"/>
</dbReference>
<keyword evidence="3" id="KW-1133">Transmembrane helix</keyword>
<dbReference type="InterPro" id="IPR013151">
    <property type="entry name" value="Immunoglobulin_dom"/>
</dbReference>
<name>A0A1U9XQB5_9TELE</name>
<feature type="signal peptide" evidence="4">
    <location>
        <begin position="1"/>
        <end position="16"/>
    </location>
</feature>
<feature type="region of interest" description="Disordered" evidence="2">
    <location>
        <begin position="188"/>
        <end position="214"/>
    </location>
</feature>
<dbReference type="SUPFAM" id="SSF48726">
    <property type="entry name" value="Immunoglobulin"/>
    <property type="match status" value="2"/>
</dbReference>
<feature type="region of interest" description="Disordered" evidence="2">
    <location>
        <begin position="286"/>
        <end position="310"/>
    </location>
</feature>
<dbReference type="EMBL" id="KY020127">
    <property type="protein sequence ID" value="AQZ26550.1"/>
    <property type="molecule type" value="mRNA"/>
</dbReference>
<accession>A0A1U9XQB5</accession>
<evidence type="ECO:0000256" key="1">
    <source>
        <dbReference type="ARBA" id="ARBA00023319"/>
    </source>
</evidence>